<accession>A0A9P7J6R9</accession>
<reference evidence="2" key="1">
    <citation type="journal article" date="2020" name="New Phytol.">
        <title>Comparative genomics reveals dynamic genome evolution in host specialist ectomycorrhizal fungi.</title>
        <authorList>
            <person name="Lofgren L.A."/>
            <person name="Nguyen N.H."/>
            <person name="Vilgalys R."/>
            <person name="Ruytinx J."/>
            <person name="Liao H.L."/>
            <person name="Branco S."/>
            <person name="Kuo A."/>
            <person name="LaButti K."/>
            <person name="Lipzen A."/>
            <person name="Andreopoulos W."/>
            <person name="Pangilinan J."/>
            <person name="Riley R."/>
            <person name="Hundley H."/>
            <person name="Na H."/>
            <person name="Barry K."/>
            <person name="Grigoriev I.V."/>
            <person name="Stajich J.E."/>
            <person name="Kennedy P.G."/>
        </authorList>
    </citation>
    <scope>NUCLEOTIDE SEQUENCE</scope>
    <source>
        <strain evidence="2">MN1</strain>
    </source>
</reference>
<dbReference type="AlphaFoldDB" id="A0A9P7J6R9"/>
<feature type="transmembrane region" description="Helical" evidence="1">
    <location>
        <begin position="108"/>
        <end position="127"/>
    </location>
</feature>
<feature type="transmembrane region" description="Helical" evidence="1">
    <location>
        <begin position="246"/>
        <end position="264"/>
    </location>
</feature>
<comment type="caution">
    <text evidence="2">The sequence shown here is derived from an EMBL/GenBank/DDBJ whole genome shotgun (WGS) entry which is preliminary data.</text>
</comment>
<feature type="transmembrane region" description="Helical" evidence="1">
    <location>
        <begin position="54"/>
        <end position="74"/>
    </location>
</feature>
<dbReference type="EMBL" id="JABBWG010000053">
    <property type="protein sequence ID" value="KAG1805447.1"/>
    <property type="molecule type" value="Genomic_DNA"/>
</dbReference>
<dbReference type="OrthoDB" id="3354175at2759"/>
<gene>
    <name evidence="2" type="ORF">BJ212DRAFT_1391861</name>
</gene>
<evidence type="ECO:0000313" key="2">
    <source>
        <dbReference type="EMBL" id="KAG1805447.1"/>
    </source>
</evidence>
<feature type="transmembrane region" description="Helical" evidence="1">
    <location>
        <begin position="20"/>
        <end position="42"/>
    </location>
</feature>
<dbReference type="RefSeq" id="XP_041187230.1">
    <property type="nucleotide sequence ID" value="XM_041337043.1"/>
</dbReference>
<proteinExistence type="predicted"/>
<keyword evidence="1" id="KW-0472">Membrane</keyword>
<feature type="transmembrane region" description="Helical" evidence="1">
    <location>
        <begin position="215"/>
        <end position="240"/>
    </location>
</feature>
<evidence type="ECO:0000256" key="1">
    <source>
        <dbReference type="SAM" id="Phobius"/>
    </source>
</evidence>
<keyword evidence="1" id="KW-0812">Transmembrane</keyword>
<dbReference type="GeneID" id="64631059"/>
<protein>
    <submittedName>
        <fullName evidence="2">Uncharacterized protein</fullName>
    </submittedName>
</protein>
<feature type="transmembrane region" description="Helical" evidence="1">
    <location>
        <begin position="172"/>
        <end position="195"/>
    </location>
</feature>
<sequence>MSFVMASSGIPLDTGALISVVLEGILYGFSVLMFMGTIWSLTYKRQVQDIKRPIVVVAILLLLLSTAHIVASIIRVEDGLVKYRDTYPGGPVAFFADVTEEMFVIKHALYVLQTLLADGVVVFRCYVVWQSVWVIIVPTMLWCSIAVTGLYAVWNGSQYNTSIFDPVLETWILVFFISTIVANVLSSGLIAYRIWAIERNITKIHASAKNTIMPIARVLVDAAVLYSVALIITLICFVCSNNGEYIMVDLVVPVISISFYMVLIRNAMNRNQNYLSAVWTIAEMEQGNLQIYPMTPLQVHVSQFTRSDGTSAYGVANEYQSSWRSPPKWRWYQGRK</sequence>
<feature type="transmembrane region" description="Helical" evidence="1">
    <location>
        <begin position="132"/>
        <end position="152"/>
    </location>
</feature>
<dbReference type="Proteomes" id="UP000807769">
    <property type="component" value="Unassembled WGS sequence"/>
</dbReference>
<organism evidence="2 3">
    <name type="scientific">Suillus subaureus</name>
    <dbReference type="NCBI Taxonomy" id="48587"/>
    <lineage>
        <taxon>Eukaryota</taxon>
        <taxon>Fungi</taxon>
        <taxon>Dikarya</taxon>
        <taxon>Basidiomycota</taxon>
        <taxon>Agaricomycotina</taxon>
        <taxon>Agaricomycetes</taxon>
        <taxon>Agaricomycetidae</taxon>
        <taxon>Boletales</taxon>
        <taxon>Suillineae</taxon>
        <taxon>Suillaceae</taxon>
        <taxon>Suillus</taxon>
    </lineage>
</organism>
<keyword evidence="1" id="KW-1133">Transmembrane helix</keyword>
<keyword evidence="3" id="KW-1185">Reference proteome</keyword>
<evidence type="ECO:0000313" key="3">
    <source>
        <dbReference type="Proteomes" id="UP000807769"/>
    </source>
</evidence>
<name>A0A9P7J6R9_9AGAM</name>